<dbReference type="Proteomes" id="UP000054653">
    <property type="component" value="Unassembled WGS sequence"/>
</dbReference>
<reference evidence="2 3" key="1">
    <citation type="submission" date="2015-01" db="EMBL/GenBank/DDBJ databases">
        <title>Evolution of Trichinella species and genotypes.</title>
        <authorList>
            <person name="Korhonen P.K."/>
            <person name="Edoardo P."/>
            <person name="Giuseppe L.R."/>
            <person name="Gasser R.B."/>
        </authorList>
    </citation>
    <scope>NUCLEOTIDE SEQUENCE [LARGE SCALE GENOMIC DNA]</scope>
    <source>
        <strain evidence="2">ISS120</strain>
    </source>
</reference>
<dbReference type="AlphaFoldDB" id="A0A0V0YPH0"/>
<protein>
    <submittedName>
        <fullName evidence="2">Uncharacterized protein</fullName>
    </submittedName>
</protein>
<feature type="non-terminal residue" evidence="2">
    <location>
        <position position="31"/>
    </location>
</feature>
<evidence type="ECO:0000313" key="3">
    <source>
        <dbReference type="Proteomes" id="UP000054653"/>
    </source>
</evidence>
<dbReference type="EMBL" id="JYDI01007754">
    <property type="protein sequence ID" value="KRY02244.1"/>
    <property type="molecule type" value="Genomic_DNA"/>
</dbReference>
<feature type="compositionally biased region" description="Basic and acidic residues" evidence="1">
    <location>
        <begin position="9"/>
        <end position="31"/>
    </location>
</feature>
<evidence type="ECO:0000313" key="2">
    <source>
        <dbReference type="EMBL" id="KRY02244.1"/>
    </source>
</evidence>
<proteinExistence type="predicted"/>
<evidence type="ECO:0000256" key="1">
    <source>
        <dbReference type="SAM" id="MobiDB-lite"/>
    </source>
</evidence>
<gene>
    <name evidence="2" type="ORF">T03_2791</name>
</gene>
<feature type="region of interest" description="Disordered" evidence="1">
    <location>
        <begin position="1"/>
        <end position="31"/>
    </location>
</feature>
<accession>A0A0V0YPH0</accession>
<comment type="caution">
    <text evidence="2">The sequence shown here is derived from an EMBL/GenBank/DDBJ whole genome shotgun (WGS) entry which is preliminary data.</text>
</comment>
<sequence length="31" mass="3389">MVPPIAEAAVEKPVIKDEPKGEKEASKKIKK</sequence>
<organism evidence="2 3">
    <name type="scientific">Trichinella britovi</name>
    <name type="common">Parasitic roundworm</name>
    <dbReference type="NCBI Taxonomy" id="45882"/>
    <lineage>
        <taxon>Eukaryota</taxon>
        <taxon>Metazoa</taxon>
        <taxon>Ecdysozoa</taxon>
        <taxon>Nematoda</taxon>
        <taxon>Enoplea</taxon>
        <taxon>Dorylaimia</taxon>
        <taxon>Trichinellida</taxon>
        <taxon>Trichinellidae</taxon>
        <taxon>Trichinella</taxon>
    </lineage>
</organism>
<name>A0A0V0YPH0_TRIBR</name>
<keyword evidence="3" id="KW-1185">Reference proteome</keyword>